<dbReference type="Proteomes" id="UP000076078">
    <property type="component" value="Unassembled WGS sequence"/>
</dbReference>
<dbReference type="InterPro" id="IPR019402">
    <property type="entry name" value="CWH43_N"/>
</dbReference>
<feature type="transmembrane region" description="Helical" evidence="5">
    <location>
        <begin position="178"/>
        <end position="198"/>
    </location>
</feature>
<evidence type="ECO:0000259" key="6">
    <source>
        <dbReference type="Pfam" id="PF10277"/>
    </source>
</evidence>
<dbReference type="Pfam" id="PF10277">
    <property type="entry name" value="Frag1"/>
    <property type="match status" value="1"/>
</dbReference>
<gene>
    <name evidence="7" type="ORF">DLAC_11333</name>
</gene>
<dbReference type="PANTHER" id="PTHR21324">
    <property type="entry name" value="FASTING-INDUCIBLE INTEGRAL MEMBRANE PROTEIN TM6P1-RELATED"/>
    <property type="match status" value="1"/>
</dbReference>
<comment type="caution">
    <text evidence="7">The sequence shown here is derived from an EMBL/GenBank/DDBJ whole genome shotgun (WGS) entry which is preliminary data.</text>
</comment>
<evidence type="ECO:0000313" key="8">
    <source>
        <dbReference type="Proteomes" id="UP000076078"/>
    </source>
</evidence>
<sequence>MPGTDITNGGITENSKENTLLYSRLLFIMIVVAPIVTLIVTYPIDIVFRYEGFIPTISGTIDYSPTSNIGTLGLGITVILMLLIFSLKFQHTNAWLETMLDETYRSVTKKRMWIVNIVCYIIGILASLGLLGVISFQAHLVGGAHGFFATMFFSLVLVHMIIQLFIDHKLEIISRRMKFYRLTICILCLISLLFFLFFGISDDVVYISVSSIFEAVASIAYLFYYSSCFREFENSLIVFKVQIQK</sequence>
<dbReference type="InterPro" id="IPR050911">
    <property type="entry name" value="DRAM/TMEM150_Autophagy_Mod"/>
</dbReference>
<keyword evidence="4 5" id="KW-0472">Membrane</keyword>
<keyword evidence="8" id="KW-1185">Reference proteome</keyword>
<feature type="transmembrane region" description="Helical" evidence="5">
    <location>
        <begin position="146"/>
        <end position="166"/>
    </location>
</feature>
<reference evidence="7 8" key="1">
    <citation type="submission" date="2015-12" db="EMBL/GenBank/DDBJ databases">
        <title>Dictyostelia acquired genes for synthesis and detection of signals that induce cell-type specialization by lateral gene transfer from prokaryotes.</title>
        <authorList>
            <person name="Gloeckner G."/>
            <person name="Schaap P."/>
        </authorList>
    </citation>
    <scope>NUCLEOTIDE SEQUENCE [LARGE SCALE GENOMIC DNA]</scope>
    <source>
        <strain evidence="7 8">TK</strain>
    </source>
</reference>
<comment type="subcellular location">
    <subcellularLocation>
        <location evidence="1">Endomembrane system</location>
        <topology evidence="1">Multi-pass membrane protein</topology>
    </subcellularLocation>
</comment>
<dbReference type="PANTHER" id="PTHR21324:SF2">
    <property type="entry name" value="EG:22E5.9 PROTEIN"/>
    <property type="match status" value="1"/>
</dbReference>
<feature type="transmembrane region" description="Helical" evidence="5">
    <location>
        <begin position="204"/>
        <end position="224"/>
    </location>
</feature>
<feature type="transmembrane region" description="Helical" evidence="5">
    <location>
        <begin position="25"/>
        <end position="48"/>
    </location>
</feature>
<dbReference type="AlphaFoldDB" id="A0A151Z468"/>
<proteinExistence type="predicted"/>
<protein>
    <recommendedName>
        <fullName evidence="6">CWH43-like N-terminal domain-containing protein</fullName>
    </recommendedName>
</protein>
<feature type="transmembrane region" description="Helical" evidence="5">
    <location>
        <begin position="68"/>
        <end position="87"/>
    </location>
</feature>
<evidence type="ECO:0000256" key="3">
    <source>
        <dbReference type="ARBA" id="ARBA00022989"/>
    </source>
</evidence>
<accession>A0A151Z468</accession>
<organism evidence="7 8">
    <name type="scientific">Tieghemostelium lacteum</name>
    <name type="common">Slime mold</name>
    <name type="synonym">Dictyostelium lacteum</name>
    <dbReference type="NCBI Taxonomy" id="361077"/>
    <lineage>
        <taxon>Eukaryota</taxon>
        <taxon>Amoebozoa</taxon>
        <taxon>Evosea</taxon>
        <taxon>Eumycetozoa</taxon>
        <taxon>Dictyostelia</taxon>
        <taxon>Dictyosteliales</taxon>
        <taxon>Raperosteliaceae</taxon>
        <taxon>Tieghemostelium</taxon>
    </lineage>
</organism>
<keyword evidence="2 5" id="KW-0812">Transmembrane</keyword>
<evidence type="ECO:0000313" key="7">
    <source>
        <dbReference type="EMBL" id="KYQ88594.1"/>
    </source>
</evidence>
<dbReference type="GO" id="GO:0012505">
    <property type="term" value="C:endomembrane system"/>
    <property type="evidence" value="ECO:0007669"/>
    <property type="project" value="UniProtKB-SubCell"/>
</dbReference>
<keyword evidence="3 5" id="KW-1133">Transmembrane helix</keyword>
<name>A0A151Z468_TIELA</name>
<feature type="transmembrane region" description="Helical" evidence="5">
    <location>
        <begin position="113"/>
        <end position="134"/>
    </location>
</feature>
<dbReference type="EMBL" id="LODT01000051">
    <property type="protein sequence ID" value="KYQ88594.1"/>
    <property type="molecule type" value="Genomic_DNA"/>
</dbReference>
<evidence type="ECO:0000256" key="4">
    <source>
        <dbReference type="ARBA" id="ARBA00023136"/>
    </source>
</evidence>
<feature type="domain" description="CWH43-like N-terminal" evidence="6">
    <location>
        <begin position="24"/>
        <end position="234"/>
    </location>
</feature>
<dbReference type="InParanoid" id="A0A151Z468"/>
<evidence type="ECO:0000256" key="2">
    <source>
        <dbReference type="ARBA" id="ARBA00022692"/>
    </source>
</evidence>
<dbReference type="OMA" id="IDIVFRY"/>
<evidence type="ECO:0000256" key="5">
    <source>
        <dbReference type="SAM" id="Phobius"/>
    </source>
</evidence>
<evidence type="ECO:0000256" key="1">
    <source>
        <dbReference type="ARBA" id="ARBA00004127"/>
    </source>
</evidence>